<dbReference type="InterPro" id="IPR000983">
    <property type="entry name" value="Bac_GSPG_pilin"/>
</dbReference>
<accession>A0A848GY20</accession>
<evidence type="ECO:0000313" key="3">
    <source>
        <dbReference type="Proteomes" id="UP000541185"/>
    </source>
</evidence>
<keyword evidence="1" id="KW-0488">Methylation</keyword>
<proteinExistence type="predicted"/>
<dbReference type="InterPro" id="IPR012902">
    <property type="entry name" value="N_methyl_site"/>
</dbReference>
<evidence type="ECO:0000313" key="2">
    <source>
        <dbReference type="EMBL" id="NML43475.1"/>
    </source>
</evidence>
<name>A0A848GY20_9BURK</name>
<dbReference type="RefSeq" id="WP_169417679.1">
    <property type="nucleotide sequence ID" value="NZ_JABBFX010000001.1"/>
</dbReference>
<dbReference type="Gene3D" id="3.30.700.10">
    <property type="entry name" value="Glycoprotein, Type 4 Pilin"/>
    <property type="match status" value="1"/>
</dbReference>
<evidence type="ECO:0000256" key="1">
    <source>
        <dbReference type="ARBA" id="ARBA00022481"/>
    </source>
</evidence>
<dbReference type="EMBL" id="JABBFX010000001">
    <property type="protein sequence ID" value="NML43475.1"/>
    <property type="molecule type" value="Genomic_DNA"/>
</dbReference>
<comment type="caution">
    <text evidence="2">The sequence shown here is derived from an EMBL/GenBank/DDBJ whole genome shotgun (WGS) entry which is preliminary data.</text>
</comment>
<gene>
    <name evidence="2" type="ORF">HHL11_06920</name>
</gene>
<dbReference type="GO" id="GO:0015627">
    <property type="term" value="C:type II protein secretion system complex"/>
    <property type="evidence" value="ECO:0007669"/>
    <property type="project" value="InterPro"/>
</dbReference>
<dbReference type="NCBIfam" id="TIGR02532">
    <property type="entry name" value="IV_pilin_GFxxxE"/>
    <property type="match status" value="1"/>
</dbReference>
<protein>
    <submittedName>
        <fullName evidence="2">Type II secretion system protein</fullName>
    </submittedName>
</protein>
<dbReference type="SUPFAM" id="SSF54523">
    <property type="entry name" value="Pili subunits"/>
    <property type="match status" value="1"/>
</dbReference>
<dbReference type="AlphaFoldDB" id="A0A848GY20"/>
<dbReference type="Proteomes" id="UP000541185">
    <property type="component" value="Unassembled WGS sequence"/>
</dbReference>
<organism evidence="2 3">
    <name type="scientific">Ramlibacter agri</name>
    <dbReference type="NCBI Taxonomy" id="2728837"/>
    <lineage>
        <taxon>Bacteria</taxon>
        <taxon>Pseudomonadati</taxon>
        <taxon>Pseudomonadota</taxon>
        <taxon>Betaproteobacteria</taxon>
        <taxon>Burkholderiales</taxon>
        <taxon>Comamonadaceae</taxon>
        <taxon>Ramlibacter</taxon>
    </lineage>
</organism>
<dbReference type="InterPro" id="IPR045584">
    <property type="entry name" value="Pilin-like"/>
</dbReference>
<sequence>MKRASAAFTLVEMLVTLALVGIAATVVLPYAALVEARAKESELRLSLRTLRQAIDQYKAAADAGLIEKKTGDSGYPSSLESLVNGVPRSTAFGISVTPVVFLRRIPRDPFFPDRTVPASETWNLRAYGSPPGDFSRGNDVFDVSSKAGGSALDGSQLGDW</sequence>
<dbReference type="PRINTS" id="PR00813">
    <property type="entry name" value="BCTERIALGSPG"/>
</dbReference>
<dbReference type="Pfam" id="PF07963">
    <property type="entry name" value="N_methyl"/>
    <property type="match status" value="1"/>
</dbReference>
<keyword evidence="3" id="KW-1185">Reference proteome</keyword>
<reference evidence="2 3" key="1">
    <citation type="submission" date="2020-04" db="EMBL/GenBank/DDBJ databases">
        <title>Ramlibacter sp. G-1-2-2 isolated from soil.</title>
        <authorList>
            <person name="Dahal R.H."/>
        </authorList>
    </citation>
    <scope>NUCLEOTIDE SEQUENCE [LARGE SCALE GENOMIC DNA]</scope>
    <source>
        <strain evidence="2 3">G-1-2-2</strain>
    </source>
</reference>
<dbReference type="GO" id="GO:0015628">
    <property type="term" value="P:protein secretion by the type II secretion system"/>
    <property type="evidence" value="ECO:0007669"/>
    <property type="project" value="InterPro"/>
</dbReference>